<dbReference type="RefSeq" id="WP_211315718.1">
    <property type="nucleotide sequence ID" value="NZ_QGLF01000017.1"/>
</dbReference>
<dbReference type="Proteomes" id="UP000246077">
    <property type="component" value="Unassembled WGS sequence"/>
</dbReference>
<feature type="domain" description="YDG" evidence="1">
    <location>
        <begin position="105"/>
        <end position="187"/>
    </location>
</feature>
<sequence length="250" mass="24186">MASTTVTGAIGTITAKALTASLTGTASKIYDGTTTATLTAGNLDLAGVLGTEAVSLTPVTAGTYDTKTVGTGKVVTVTGLTLTGTDAANYTLASTTITGTIGTITAKALTASLTGTASKVYDGTGGATLAAGNYSLAGVIGTDNVTLTPLTAGTYDTKTVGTGKTVTVTGLTLTGTDAANYTLASSTITGTIGTITAKALIASLTGTASKIYDGTTTATLTTGNFGLTGVLGTEAVSLTPVTAGTYDTKT</sequence>
<dbReference type="EMBL" id="QGLF01000017">
    <property type="protein sequence ID" value="PWR17490.1"/>
    <property type="molecule type" value="Genomic_DNA"/>
</dbReference>
<name>A0A317DU12_9PROT</name>
<protein>
    <submittedName>
        <fullName evidence="2">Filamentous hemagglutinin</fullName>
    </submittedName>
</protein>
<keyword evidence="3" id="KW-1185">Reference proteome</keyword>
<gene>
    <name evidence="2" type="ORF">DKG75_22600</name>
</gene>
<feature type="domain" description="YDG" evidence="1">
    <location>
        <begin position="14"/>
        <end position="96"/>
    </location>
</feature>
<feature type="domain" description="YDG" evidence="1">
    <location>
        <begin position="196"/>
        <end position="249"/>
    </location>
</feature>
<feature type="non-terminal residue" evidence="2">
    <location>
        <position position="250"/>
    </location>
</feature>
<accession>A0A317DU12</accession>
<reference evidence="3" key="1">
    <citation type="submission" date="2018-05" db="EMBL/GenBank/DDBJ databases">
        <title>Zavarzinia sp. HR-AS.</title>
        <authorList>
            <person name="Lee Y."/>
            <person name="Jeon C.O."/>
        </authorList>
    </citation>
    <scope>NUCLEOTIDE SEQUENCE [LARGE SCALE GENOMIC DNA]</scope>
    <source>
        <strain evidence="3">DSM 1231</strain>
    </source>
</reference>
<evidence type="ECO:0000259" key="1">
    <source>
        <dbReference type="Pfam" id="PF18657"/>
    </source>
</evidence>
<evidence type="ECO:0000313" key="2">
    <source>
        <dbReference type="EMBL" id="PWR17490.1"/>
    </source>
</evidence>
<dbReference type="AlphaFoldDB" id="A0A317DU12"/>
<dbReference type="InterPro" id="IPR041248">
    <property type="entry name" value="YDG"/>
</dbReference>
<organism evidence="2 3">
    <name type="scientific">Zavarzinia compransoris</name>
    <dbReference type="NCBI Taxonomy" id="1264899"/>
    <lineage>
        <taxon>Bacteria</taxon>
        <taxon>Pseudomonadati</taxon>
        <taxon>Pseudomonadota</taxon>
        <taxon>Alphaproteobacteria</taxon>
        <taxon>Rhodospirillales</taxon>
        <taxon>Zavarziniaceae</taxon>
        <taxon>Zavarzinia</taxon>
    </lineage>
</organism>
<proteinExistence type="predicted"/>
<dbReference type="Pfam" id="PF18657">
    <property type="entry name" value="YDG"/>
    <property type="match status" value="3"/>
</dbReference>
<comment type="caution">
    <text evidence="2">The sequence shown here is derived from an EMBL/GenBank/DDBJ whole genome shotgun (WGS) entry which is preliminary data.</text>
</comment>
<evidence type="ECO:0000313" key="3">
    <source>
        <dbReference type="Proteomes" id="UP000246077"/>
    </source>
</evidence>